<accession>A0A540WJ81</accession>
<evidence type="ECO:0000313" key="1">
    <source>
        <dbReference type="EMBL" id="TQF09072.1"/>
    </source>
</evidence>
<dbReference type="AlphaFoldDB" id="A0A540WJ81"/>
<proteinExistence type="predicted"/>
<protein>
    <submittedName>
        <fullName evidence="1">Primosomal replication protein N</fullName>
    </submittedName>
</protein>
<feature type="non-terminal residue" evidence="1">
    <location>
        <position position="82"/>
    </location>
</feature>
<sequence length="82" mass="9169">MTKPKTFQKLLESKPAASGATNAAPVFRITSTSLDRHKDRVLAIKSAGDEFRVPLLWNHDSWSPAIGVARCFREGTEWLMEP</sequence>
<evidence type="ECO:0000313" key="2">
    <source>
        <dbReference type="Proteomes" id="UP000315369"/>
    </source>
</evidence>
<dbReference type="Proteomes" id="UP000315369">
    <property type="component" value="Unassembled WGS sequence"/>
</dbReference>
<name>A0A540WJ81_9BACT</name>
<dbReference type="EMBL" id="VIFM01000395">
    <property type="protein sequence ID" value="TQF09072.1"/>
    <property type="molecule type" value="Genomic_DNA"/>
</dbReference>
<keyword evidence="2" id="KW-1185">Reference proteome</keyword>
<gene>
    <name evidence="1" type="ORF">FJV41_46515</name>
</gene>
<reference evidence="1 2" key="1">
    <citation type="submission" date="2019-06" db="EMBL/GenBank/DDBJ databases">
        <authorList>
            <person name="Livingstone P."/>
            <person name="Whitworth D."/>
        </authorList>
    </citation>
    <scope>NUCLEOTIDE SEQUENCE [LARGE SCALE GENOMIC DNA]</scope>
    <source>
        <strain evidence="1 2">AM401</strain>
    </source>
</reference>
<organism evidence="1 2">
    <name type="scientific">Myxococcus llanfairpwllgwyngyllgogerychwyrndrobwllllantysiliogogogochensis</name>
    <dbReference type="NCBI Taxonomy" id="2590453"/>
    <lineage>
        <taxon>Bacteria</taxon>
        <taxon>Pseudomonadati</taxon>
        <taxon>Myxococcota</taxon>
        <taxon>Myxococcia</taxon>
        <taxon>Myxococcales</taxon>
        <taxon>Cystobacterineae</taxon>
        <taxon>Myxococcaceae</taxon>
        <taxon>Myxococcus</taxon>
    </lineage>
</organism>
<comment type="caution">
    <text evidence="1">The sequence shown here is derived from an EMBL/GenBank/DDBJ whole genome shotgun (WGS) entry which is preliminary data.</text>
</comment>